<dbReference type="PANTHER" id="PTHR44757:SF2">
    <property type="entry name" value="BIOFILM ARCHITECTURE MAINTENANCE PROTEIN MBAA"/>
    <property type="match status" value="1"/>
</dbReference>
<dbReference type="SUPFAM" id="SSF55073">
    <property type="entry name" value="Nucleotide cyclase"/>
    <property type="match status" value="1"/>
</dbReference>
<name>A0ABP6T6A2_9ACTN</name>
<dbReference type="EMBL" id="BAAAYN010000043">
    <property type="protein sequence ID" value="GAA3393418.1"/>
    <property type="molecule type" value="Genomic_DNA"/>
</dbReference>
<dbReference type="SUPFAM" id="SSF55785">
    <property type="entry name" value="PYP-like sensor domain (PAS domain)"/>
    <property type="match status" value="2"/>
</dbReference>
<dbReference type="InterPro" id="IPR052155">
    <property type="entry name" value="Biofilm_reg_signaling"/>
</dbReference>
<dbReference type="CDD" id="cd00130">
    <property type="entry name" value="PAS"/>
    <property type="match status" value="2"/>
</dbReference>
<dbReference type="Pfam" id="PF08448">
    <property type="entry name" value="PAS_4"/>
    <property type="match status" value="1"/>
</dbReference>
<feature type="domain" description="PAS" evidence="2">
    <location>
        <begin position="264"/>
        <end position="333"/>
    </location>
</feature>
<dbReference type="InterPro" id="IPR013655">
    <property type="entry name" value="PAS_fold_3"/>
</dbReference>
<dbReference type="CDD" id="cd01949">
    <property type="entry name" value="GGDEF"/>
    <property type="match status" value="1"/>
</dbReference>
<evidence type="ECO:0000259" key="3">
    <source>
        <dbReference type="PROSITE" id="PS50113"/>
    </source>
</evidence>
<evidence type="ECO:0000259" key="4">
    <source>
        <dbReference type="PROSITE" id="PS50887"/>
    </source>
</evidence>
<evidence type="ECO:0000256" key="1">
    <source>
        <dbReference type="SAM" id="MobiDB-lite"/>
    </source>
</evidence>
<evidence type="ECO:0008006" key="7">
    <source>
        <dbReference type="Google" id="ProtNLM"/>
    </source>
</evidence>
<dbReference type="Gene3D" id="3.30.70.270">
    <property type="match status" value="1"/>
</dbReference>
<dbReference type="PANTHER" id="PTHR44757">
    <property type="entry name" value="DIGUANYLATE CYCLASE DGCP"/>
    <property type="match status" value="1"/>
</dbReference>
<dbReference type="PROSITE" id="PS50887">
    <property type="entry name" value="GGDEF"/>
    <property type="match status" value="1"/>
</dbReference>
<dbReference type="InterPro" id="IPR029787">
    <property type="entry name" value="Nucleotide_cyclase"/>
</dbReference>
<protein>
    <recommendedName>
        <fullName evidence="7">Diguanylate cyclase</fullName>
    </recommendedName>
</protein>
<dbReference type="InterPro" id="IPR000700">
    <property type="entry name" value="PAS-assoc_C"/>
</dbReference>
<dbReference type="InterPro" id="IPR043128">
    <property type="entry name" value="Rev_trsase/Diguanyl_cyclase"/>
</dbReference>
<dbReference type="SMART" id="SM00267">
    <property type="entry name" value="GGDEF"/>
    <property type="match status" value="1"/>
</dbReference>
<dbReference type="InterPro" id="IPR000014">
    <property type="entry name" value="PAS"/>
</dbReference>
<comment type="caution">
    <text evidence="5">The sequence shown here is derived from an EMBL/GenBank/DDBJ whole genome shotgun (WGS) entry which is preliminary data.</text>
</comment>
<reference evidence="6" key="1">
    <citation type="journal article" date="2019" name="Int. J. Syst. Evol. Microbiol.">
        <title>The Global Catalogue of Microorganisms (GCM) 10K type strain sequencing project: providing services to taxonomists for standard genome sequencing and annotation.</title>
        <authorList>
            <consortium name="The Broad Institute Genomics Platform"/>
            <consortium name="The Broad Institute Genome Sequencing Center for Infectious Disease"/>
            <person name="Wu L."/>
            <person name="Ma J."/>
        </authorList>
    </citation>
    <scope>NUCLEOTIDE SEQUENCE [LARGE SCALE GENOMIC DNA]</scope>
    <source>
        <strain evidence="6">JCM 9458</strain>
    </source>
</reference>
<evidence type="ECO:0000313" key="6">
    <source>
        <dbReference type="Proteomes" id="UP001501676"/>
    </source>
</evidence>
<dbReference type="InterPro" id="IPR013656">
    <property type="entry name" value="PAS_4"/>
</dbReference>
<dbReference type="NCBIfam" id="TIGR00254">
    <property type="entry name" value="GGDEF"/>
    <property type="match status" value="1"/>
</dbReference>
<dbReference type="Proteomes" id="UP001501676">
    <property type="component" value="Unassembled WGS sequence"/>
</dbReference>
<organism evidence="5 6">
    <name type="scientific">Cryptosporangium minutisporangium</name>
    <dbReference type="NCBI Taxonomy" id="113569"/>
    <lineage>
        <taxon>Bacteria</taxon>
        <taxon>Bacillati</taxon>
        <taxon>Actinomycetota</taxon>
        <taxon>Actinomycetes</taxon>
        <taxon>Cryptosporangiales</taxon>
        <taxon>Cryptosporangiaceae</taxon>
        <taxon>Cryptosporangium</taxon>
    </lineage>
</organism>
<keyword evidence="6" id="KW-1185">Reference proteome</keyword>
<dbReference type="PROSITE" id="PS50112">
    <property type="entry name" value="PAS"/>
    <property type="match status" value="2"/>
</dbReference>
<dbReference type="SMART" id="SM00091">
    <property type="entry name" value="PAS"/>
    <property type="match status" value="2"/>
</dbReference>
<dbReference type="InterPro" id="IPR035965">
    <property type="entry name" value="PAS-like_dom_sf"/>
</dbReference>
<accession>A0ABP6T6A2</accession>
<dbReference type="Pfam" id="PF08447">
    <property type="entry name" value="PAS_3"/>
    <property type="match status" value="1"/>
</dbReference>
<dbReference type="Pfam" id="PF00990">
    <property type="entry name" value="GGDEF"/>
    <property type="match status" value="1"/>
</dbReference>
<feature type="domain" description="PAC" evidence="3">
    <location>
        <begin position="333"/>
        <end position="383"/>
    </location>
</feature>
<dbReference type="PROSITE" id="PS50113">
    <property type="entry name" value="PAC"/>
    <property type="match status" value="1"/>
</dbReference>
<dbReference type="Gene3D" id="3.30.450.20">
    <property type="entry name" value="PAS domain"/>
    <property type="match status" value="2"/>
</dbReference>
<dbReference type="RefSeq" id="WP_345731502.1">
    <property type="nucleotide sequence ID" value="NZ_BAAAYN010000043.1"/>
</dbReference>
<sequence length="546" mass="59499">MTTDGAGPAMAGPEIAGRGDPLDAATRDRVLRYFLEQVPDAEVMAIAPDGLFTDMPDSIPLGSGHRILHGHASALEIVPTSDMVSVIDAWRRAQEHGVASTDMHLLDEPDAETRLHFVDVTEAHGVMIGVLVGTARREHGSAPSRVYQPRRSAVRKDAQSHFLEVDAAFTRILGWEADDVVGRRAADFVHPDDHERAIENWMEMLARPGSQSRVRLRHRHKDGSWVWMEVTNQNRLRDPDRQDVAAEMLNIAEEMAAQEALAASESLLRALTEALPLGLLQFGPDRSVQYCNERIRTLLGVPRAVSVAQHLAGVLPVDRPVVEEALTAVIAGEDRDLEVRLRQARRCHLRLRPIRDAAGVVTGGLLSVNDVTEDARLRDELRQRATYDALTQSLNRAAILDELEQALGATHAGGTGTSVVFFDVDHFKEVNDQLGHSAGDQLLVAVARRLRSAARTDDLVGRLGGDEFLVVCRNVPSAEVALAVAGRLADALGEPLALGGTEMTPKASIGVAWSATEVEADVLIDRADVAMYESKRQRLGRPVLAD</sequence>
<evidence type="ECO:0000259" key="2">
    <source>
        <dbReference type="PROSITE" id="PS50112"/>
    </source>
</evidence>
<dbReference type="InterPro" id="IPR000160">
    <property type="entry name" value="GGDEF_dom"/>
</dbReference>
<proteinExistence type="predicted"/>
<feature type="domain" description="GGDEF" evidence="4">
    <location>
        <begin position="415"/>
        <end position="546"/>
    </location>
</feature>
<feature type="region of interest" description="Disordered" evidence="1">
    <location>
        <begin position="1"/>
        <end position="21"/>
    </location>
</feature>
<evidence type="ECO:0000313" key="5">
    <source>
        <dbReference type="EMBL" id="GAA3393418.1"/>
    </source>
</evidence>
<gene>
    <name evidence="5" type="ORF">GCM10020369_58870</name>
</gene>
<feature type="domain" description="PAS" evidence="2">
    <location>
        <begin position="157"/>
        <end position="209"/>
    </location>
</feature>
<dbReference type="NCBIfam" id="TIGR00229">
    <property type="entry name" value="sensory_box"/>
    <property type="match status" value="1"/>
</dbReference>